<keyword evidence="7" id="KW-1185">Reference proteome</keyword>
<dbReference type="Gene3D" id="3.40.50.720">
    <property type="entry name" value="NAD(P)-binding Rossmann-like Domain"/>
    <property type="match status" value="1"/>
</dbReference>
<dbReference type="Gene3D" id="3.30.360.10">
    <property type="entry name" value="Dihydrodipicolinate Reductase, domain 2"/>
    <property type="match status" value="1"/>
</dbReference>
<gene>
    <name evidence="6" type="ORF">ESB00_09350</name>
</gene>
<evidence type="ECO:0000259" key="4">
    <source>
        <dbReference type="Pfam" id="PF01408"/>
    </source>
</evidence>
<evidence type="ECO:0000256" key="2">
    <source>
        <dbReference type="SAM" id="MobiDB-lite"/>
    </source>
</evidence>
<dbReference type="EMBL" id="SDHX01000001">
    <property type="protein sequence ID" value="RXK56064.1"/>
    <property type="molecule type" value="Genomic_DNA"/>
</dbReference>
<dbReference type="InterPro" id="IPR050463">
    <property type="entry name" value="Gfo/Idh/MocA_oxidrdct_glycsds"/>
</dbReference>
<protein>
    <submittedName>
        <fullName evidence="6">Twin-arginine translocation signal domain-containing protein</fullName>
    </submittedName>
</protein>
<dbReference type="PANTHER" id="PTHR43818:SF11">
    <property type="entry name" value="BCDNA.GH03377"/>
    <property type="match status" value="1"/>
</dbReference>
<proteinExistence type="predicted"/>
<dbReference type="InterPro" id="IPR000683">
    <property type="entry name" value="Gfo/Idh/MocA-like_OxRdtase_N"/>
</dbReference>
<feature type="signal peptide" evidence="3">
    <location>
        <begin position="1"/>
        <end position="26"/>
    </location>
</feature>
<name>A0A4Q1CAK4_9BACT</name>
<dbReference type="Pfam" id="PF22725">
    <property type="entry name" value="GFO_IDH_MocA_C3"/>
    <property type="match status" value="1"/>
</dbReference>
<evidence type="ECO:0000256" key="3">
    <source>
        <dbReference type="SAM" id="SignalP"/>
    </source>
</evidence>
<dbReference type="Pfam" id="PF01408">
    <property type="entry name" value="GFO_IDH_MocA"/>
    <property type="match status" value="1"/>
</dbReference>
<evidence type="ECO:0000313" key="7">
    <source>
        <dbReference type="Proteomes" id="UP000290218"/>
    </source>
</evidence>
<dbReference type="NCBIfam" id="TIGR01409">
    <property type="entry name" value="TAT_signal_seq"/>
    <property type="match status" value="1"/>
</dbReference>
<feature type="region of interest" description="Disordered" evidence="2">
    <location>
        <begin position="25"/>
        <end position="47"/>
    </location>
</feature>
<evidence type="ECO:0000256" key="1">
    <source>
        <dbReference type="ARBA" id="ARBA00023002"/>
    </source>
</evidence>
<dbReference type="Proteomes" id="UP000290218">
    <property type="component" value="Unassembled WGS sequence"/>
</dbReference>
<dbReference type="GO" id="GO:0000166">
    <property type="term" value="F:nucleotide binding"/>
    <property type="evidence" value="ECO:0007669"/>
    <property type="project" value="InterPro"/>
</dbReference>
<evidence type="ECO:0000313" key="6">
    <source>
        <dbReference type="EMBL" id="RXK56064.1"/>
    </source>
</evidence>
<keyword evidence="1" id="KW-0560">Oxidoreductase</keyword>
<comment type="caution">
    <text evidence="6">The sequence shown here is derived from an EMBL/GenBank/DDBJ whole genome shotgun (WGS) entry which is preliminary data.</text>
</comment>
<reference evidence="6 7" key="1">
    <citation type="submission" date="2019-01" db="EMBL/GenBank/DDBJ databases">
        <title>Lacunisphaera sp. strain TWA-58.</title>
        <authorList>
            <person name="Chen W.-M."/>
        </authorList>
    </citation>
    <scope>NUCLEOTIDE SEQUENCE [LARGE SCALE GENOMIC DNA]</scope>
    <source>
        <strain evidence="6 7">TWA-58</strain>
    </source>
</reference>
<dbReference type="PANTHER" id="PTHR43818">
    <property type="entry name" value="BCDNA.GH03377"/>
    <property type="match status" value="1"/>
</dbReference>
<feature type="domain" description="GFO/IDH/MocA-like oxidoreductase" evidence="5">
    <location>
        <begin position="188"/>
        <end position="313"/>
    </location>
</feature>
<dbReference type="SUPFAM" id="SSF55347">
    <property type="entry name" value="Glyceraldehyde-3-phosphate dehydrogenase-like, C-terminal domain"/>
    <property type="match status" value="1"/>
</dbReference>
<dbReference type="SUPFAM" id="SSF51735">
    <property type="entry name" value="NAD(P)-binding Rossmann-fold domains"/>
    <property type="match status" value="1"/>
</dbReference>
<dbReference type="PROSITE" id="PS51318">
    <property type="entry name" value="TAT"/>
    <property type="match status" value="1"/>
</dbReference>
<dbReference type="AlphaFoldDB" id="A0A4Q1CAK4"/>
<feature type="domain" description="Gfo/Idh/MocA-like oxidoreductase N-terminal" evidence="4">
    <location>
        <begin position="82"/>
        <end position="176"/>
    </location>
</feature>
<dbReference type="InterPro" id="IPR019546">
    <property type="entry name" value="TAT_signal_bac_arc"/>
</dbReference>
<dbReference type="InterPro" id="IPR055170">
    <property type="entry name" value="GFO_IDH_MocA-like_dom"/>
</dbReference>
<dbReference type="InterPro" id="IPR036291">
    <property type="entry name" value="NAD(P)-bd_dom_sf"/>
</dbReference>
<dbReference type="OrthoDB" id="9768836at2"/>
<dbReference type="InterPro" id="IPR006311">
    <property type="entry name" value="TAT_signal"/>
</dbReference>
<accession>A0A4Q1CAK4</accession>
<dbReference type="GO" id="GO:0016491">
    <property type="term" value="F:oxidoreductase activity"/>
    <property type="evidence" value="ECO:0007669"/>
    <property type="project" value="UniProtKB-KW"/>
</dbReference>
<sequence length="389" mass="42585">MTDQPRRHFLKTLAAGAATVAVSSSAQTSPAMSTQKADGMNYAPKGKPNPVVKPGEFVFAAAHLDHGHIYGQCNGLTEAGGTLKWVFEPDPKKLENFLKQFPNTKVAHSLDEILADPEVKLVTTAPIPKFRGPMGCKVMQAGKDYFTDKPPFTTLAQLDEARKVAAATGKKFMVYYSERLHVESAMFATDLVQQGAIGRVLQVIGLGPHREGPGRPDWFYDHDSYGGILCDIGSHQFEQFLTYTGATDATIQHAAVANYAHPDKPGLEDFGEANLLGNNGATNYVRVDWFTPKGLSTWGDGRTIILGEKGYIELRKYVDVGRDKKGDNVYIVDETGERYLNVDGQVGFRFFGELILDCIHRTEKAMTQAHAFKAAELCLKAQAAAKKIA</sequence>
<feature type="chain" id="PRO_5020675172" evidence="3">
    <location>
        <begin position="27"/>
        <end position="389"/>
    </location>
</feature>
<keyword evidence="3" id="KW-0732">Signal</keyword>
<organism evidence="6 7">
    <name type="scientific">Oleiharenicola lentus</name>
    <dbReference type="NCBI Taxonomy" id="2508720"/>
    <lineage>
        <taxon>Bacteria</taxon>
        <taxon>Pseudomonadati</taxon>
        <taxon>Verrucomicrobiota</taxon>
        <taxon>Opitutia</taxon>
        <taxon>Opitutales</taxon>
        <taxon>Opitutaceae</taxon>
        <taxon>Oleiharenicola</taxon>
    </lineage>
</organism>
<evidence type="ECO:0000259" key="5">
    <source>
        <dbReference type="Pfam" id="PF22725"/>
    </source>
</evidence>